<comment type="caution">
    <text evidence="2">The sequence shown here is derived from an EMBL/GenBank/DDBJ whole genome shotgun (WGS) entry which is preliminary data.</text>
</comment>
<evidence type="ECO:0000259" key="1">
    <source>
        <dbReference type="Pfam" id="PF00710"/>
    </source>
</evidence>
<sequence>MKKILVLLTGGTIGSKVENGVIDVGENSVYLLTSLYEEKFGKEDFEVRVPLQILSENMTMDSLLVLLKAVRDVKTEEYAGVIIAHGSDTLSFTSAFMGLLFDHYKIPIVLVASNLPLSKPEGNGLANFAAAVSFIRNSAQKGAYVIYRDHKSCMKVYHALTICEADPVLDDYHDFSGEAFGYMEDGRFIPFRKNEKQKGQTGRSAVSDGTETHRYIVPDSFDNSVLVIRPYPGMDYSFFNLKGEKKPVAVLHYLYHSATACVVGEHTGFPEFAKRCREKAIPLYTASYKQTQGDLYASADQLLKEGAIPLLNQSVEAAYARLMLHFNGGEI</sequence>
<dbReference type="PANTHER" id="PTHR11707:SF28">
    <property type="entry name" value="60 KDA LYSOPHOSPHOLIPASE"/>
    <property type="match status" value="1"/>
</dbReference>
<evidence type="ECO:0000313" key="2">
    <source>
        <dbReference type="EMBL" id="MCU6743954.1"/>
    </source>
</evidence>
<dbReference type="PROSITE" id="PS51732">
    <property type="entry name" value="ASN_GLN_ASE_3"/>
    <property type="match status" value="1"/>
</dbReference>
<dbReference type="PIRSF" id="PIRSF500176">
    <property type="entry name" value="L_ASNase"/>
    <property type="match status" value="1"/>
</dbReference>
<dbReference type="Pfam" id="PF00710">
    <property type="entry name" value="Asparaginase"/>
    <property type="match status" value="1"/>
</dbReference>
<dbReference type="PIRSF" id="PIRSF001220">
    <property type="entry name" value="L-ASNase_gatD"/>
    <property type="match status" value="1"/>
</dbReference>
<proteinExistence type="predicted"/>
<dbReference type="InterPro" id="IPR036152">
    <property type="entry name" value="Asp/glu_Ase-like_sf"/>
</dbReference>
<name>A0ABT2T114_9FIRM</name>
<dbReference type="InterPro" id="IPR037152">
    <property type="entry name" value="L-asparaginase_N_sf"/>
</dbReference>
<dbReference type="Gene3D" id="3.40.50.40">
    <property type="match status" value="1"/>
</dbReference>
<organism evidence="2 3">
    <name type="scientific">Suilimivivens aceti</name>
    <dbReference type="NCBI Taxonomy" id="2981774"/>
    <lineage>
        <taxon>Bacteria</taxon>
        <taxon>Bacillati</taxon>
        <taxon>Bacillota</taxon>
        <taxon>Clostridia</taxon>
        <taxon>Lachnospirales</taxon>
        <taxon>Lachnospiraceae</taxon>
        <taxon>Suilimivivens</taxon>
    </lineage>
</organism>
<dbReference type="InterPro" id="IPR006034">
    <property type="entry name" value="Asparaginase/glutaminase-like"/>
</dbReference>
<dbReference type="RefSeq" id="WP_262573948.1">
    <property type="nucleotide sequence ID" value="NZ_JAOQKJ010000004.1"/>
</dbReference>
<feature type="domain" description="L-asparaginase N-terminal" evidence="1">
    <location>
        <begin position="3"/>
        <end position="150"/>
    </location>
</feature>
<gene>
    <name evidence="2" type="ORF">OCV77_05500</name>
</gene>
<reference evidence="2 3" key="1">
    <citation type="journal article" date="2021" name="ISME Commun">
        <title>Automated analysis of genomic sequences facilitates high-throughput and comprehensive description of bacteria.</title>
        <authorList>
            <person name="Hitch T.C.A."/>
        </authorList>
    </citation>
    <scope>NUCLEOTIDE SEQUENCE [LARGE SCALE GENOMIC DNA]</scope>
    <source>
        <strain evidence="2 3">Sanger_18</strain>
    </source>
</reference>
<dbReference type="PANTHER" id="PTHR11707">
    <property type="entry name" value="L-ASPARAGINASE"/>
    <property type="match status" value="1"/>
</dbReference>
<keyword evidence="3" id="KW-1185">Reference proteome</keyword>
<dbReference type="EMBL" id="JAOQKJ010000004">
    <property type="protein sequence ID" value="MCU6743954.1"/>
    <property type="molecule type" value="Genomic_DNA"/>
</dbReference>
<dbReference type="InterPro" id="IPR027473">
    <property type="entry name" value="L-asparaginase_C"/>
</dbReference>
<dbReference type="InterPro" id="IPR027474">
    <property type="entry name" value="L-asparaginase_N"/>
</dbReference>
<dbReference type="PRINTS" id="PR00139">
    <property type="entry name" value="ASNGLNASE"/>
</dbReference>
<accession>A0ABT2T114</accession>
<protein>
    <submittedName>
        <fullName evidence="2">Asparaginase</fullName>
    </submittedName>
</protein>
<evidence type="ECO:0000313" key="3">
    <source>
        <dbReference type="Proteomes" id="UP001652432"/>
    </source>
</evidence>
<dbReference type="Proteomes" id="UP001652432">
    <property type="component" value="Unassembled WGS sequence"/>
</dbReference>
<dbReference type="Gene3D" id="3.40.50.1170">
    <property type="entry name" value="L-asparaginase, N-terminal domain"/>
    <property type="match status" value="1"/>
</dbReference>
<dbReference type="SMART" id="SM00870">
    <property type="entry name" value="Asparaginase"/>
    <property type="match status" value="1"/>
</dbReference>
<dbReference type="SUPFAM" id="SSF53774">
    <property type="entry name" value="Glutaminase/Asparaginase"/>
    <property type="match status" value="1"/>
</dbReference>